<organism evidence="6 7">
    <name type="scientific">Colletotrichum salicis</name>
    <dbReference type="NCBI Taxonomy" id="1209931"/>
    <lineage>
        <taxon>Eukaryota</taxon>
        <taxon>Fungi</taxon>
        <taxon>Dikarya</taxon>
        <taxon>Ascomycota</taxon>
        <taxon>Pezizomycotina</taxon>
        <taxon>Sordariomycetes</taxon>
        <taxon>Hypocreomycetidae</taxon>
        <taxon>Glomerellales</taxon>
        <taxon>Glomerellaceae</taxon>
        <taxon>Colletotrichum</taxon>
        <taxon>Colletotrichum acutatum species complex</taxon>
    </lineage>
</organism>
<keyword evidence="4" id="KW-0560">Oxidoreductase</keyword>
<evidence type="ECO:0000256" key="1">
    <source>
        <dbReference type="ARBA" id="ARBA00001954"/>
    </source>
</evidence>
<evidence type="ECO:0000256" key="2">
    <source>
        <dbReference type="ARBA" id="ARBA00006787"/>
    </source>
</evidence>
<comment type="cofactor">
    <cofactor evidence="1">
        <name>Fe(2+)</name>
        <dbReference type="ChEBI" id="CHEBI:29033"/>
    </cofactor>
</comment>
<evidence type="ECO:0000256" key="4">
    <source>
        <dbReference type="ARBA" id="ARBA00023002"/>
    </source>
</evidence>
<comment type="caution">
    <text evidence="6">The sequence shown here is derived from an EMBL/GenBank/DDBJ whole genome shotgun (WGS) entry which is preliminary data.</text>
</comment>
<evidence type="ECO:0000313" key="6">
    <source>
        <dbReference type="EMBL" id="KXH60207.1"/>
    </source>
</evidence>
<dbReference type="OrthoDB" id="1069523at2759"/>
<dbReference type="InterPro" id="IPR004294">
    <property type="entry name" value="Carotenoid_Oase"/>
</dbReference>
<comment type="similarity">
    <text evidence="2">Belongs to the carotenoid oxygenase family.</text>
</comment>
<dbReference type="Proteomes" id="UP000070121">
    <property type="component" value="Unassembled WGS sequence"/>
</dbReference>
<dbReference type="GO" id="GO:0010436">
    <property type="term" value="F:carotenoid dioxygenase activity"/>
    <property type="evidence" value="ECO:0007669"/>
    <property type="project" value="TreeGrafter"/>
</dbReference>
<dbReference type="GO" id="GO:0016121">
    <property type="term" value="P:carotene catabolic process"/>
    <property type="evidence" value="ECO:0007669"/>
    <property type="project" value="TreeGrafter"/>
</dbReference>
<protein>
    <submittedName>
        <fullName evidence="6">Lignostilbene-alpha,beta-dioxygenase isozyme III</fullName>
    </submittedName>
</protein>
<dbReference type="GO" id="GO:0046872">
    <property type="term" value="F:metal ion binding"/>
    <property type="evidence" value="ECO:0007669"/>
    <property type="project" value="UniProtKB-KW"/>
</dbReference>
<name>A0A135UIN3_9PEZI</name>
<dbReference type="STRING" id="1209931.A0A135UIN3"/>
<keyword evidence="5" id="KW-0408">Iron</keyword>
<accession>A0A135UIN3</accession>
<evidence type="ECO:0000313" key="7">
    <source>
        <dbReference type="Proteomes" id="UP000070121"/>
    </source>
</evidence>
<keyword evidence="3" id="KW-0479">Metal-binding</keyword>
<dbReference type="PANTHER" id="PTHR10543:SF89">
    <property type="entry name" value="CAROTENOID 9,10(9',10')-CLEAVAGE DIOXYGENASE 1"/>
    <property type="match status" value="1"/>
</dbReference>
<proteinExistence type="inferred from homology"/>
<dbReference type="PANTHER" id="PTHR10543">
    <property type="entry name" value="BETA-CAROTENE DIOXYGENASE"/>
    <property type="match status" value="1"/>
</dbReference>
<gene>
    <name evidence="6" type="ORF">CSAL01_07712</name>
</gene>
<dbReference type="AlphaFoldDB" id="A0A135UIN3"/>
<reference evidence="6 7" key="1">
    <citation type="submission" date="2014-02" db="EMBL/GenBank/DDBJ databases">
        <title>The genome sequence of Colletotrichum salicis CBS 607.94.</title>
        <authorList>
            <person name="Baroncelli R."/>
            <person name="Thon M.R."/>
        </authorList>
    </citation>
    <scope>NUCLEOTIDE SEQUENCE [LARGE SCALE GENOMIC DNA]</scope>
    <source>
        <strain evidence="6 7">CBS 607.94</strain>
    </source>
</reference>
<evidence type="ECO:0000256" key="3">
    <source>
        <dbReference type="ARBA" id="ARBA00022723"/>
    </source>
</evidence>
<keyword evidence="6" id="KW-0223">Dioxygenase</keyword>
<dbReference type="EMBL" id="JFFI01001415">
    <property type="protein sequence ID" value="KXH60207.1"/>
    <property type="molecule type" value="Genomic_DNA"/>
</dbReference>
<keyword evidence="7" id="KW-1185">Reference proteome</keyword>
<sequence length="159" mass="17593">MVRAADFAAASRPSRTDVEIHDVEVGGVTPKELDGTFYRYYDGSYYENGSKAIPFGGDRSVSAFRIKDGKVSFQQKYVLTERLVAERKAGLSLFGINEKPFTHHPCVRAVVDTSANTNVVVHANKLLAVSEGGPAHELDPSKFDSKLCVKGWLLRFRNQ</sequence>
<evidence type="ECO:0000256" key="5">
    <source>
        <dbReference type="ARBA" id="ARBA00023004"/>
    </source>
</evidence>
<dbReference type="Pfam" id="PF03055">
    <property type="entry name" value="RPE65"/>
    <property type="match status" value="1"/>
</dbReference>